<dbReference type="PROSITE" id="PS50048">
    <property type="entry name" value="ZN2_CY6_FUNGAL_2"/>
    <property type="match status" value="1"/>
</dbReference>
<evidence type="ECO:0000256" key="5">
    <source>
        <dbReference type="SAM" id="MobiDB-lite"/>
    </source>
</evidence>
<dbReference type="GO" id="GO:0006357">
    <property type="term" value="P:regulation of transcription by RNA polymerase II"/>
    <property type="evidence" value="ECO:0000318"/>
    <property type="project" value="GO_Central"/>
</dbReference>
<reference evidence="8" key="2">
    <citation type="journal article" date="2009" name="Fungal Genet. Biol.">
        <title>The 2008 update of the Aspergillus nidulans genome annotation: a community effort.</title>
        <authorList>
            <person name="Wortman J.R."/>
            <person name="Gilsenan J.M."/>
            <person name="Joardar V."/>
            <person name="Deegan J."/>
            <person name="Clutterbuck J."/>
            <person name="Andersen M.R."/>
            <person name="Archer D."/>
            <person name="Bencina M."/>
            <person name="Braus G."/>
            <person name="Coutinho P."/>
            <person name="von Dohren H."/>
            <person name="Doonan J."/>
            <person name="Driessen A.J."/>
            <person name="Durek P."/>
            <person name="Espeso E."/>
            <person name="Fekete E."/>
            <person name="Flipphi M."/>
            <person name="Estrada C.G."/>
            <person name="Geysens S."/>
            <person name="Goldman G."/>
            <person name="de Groot P.W."/>
            <person name="Hansen K."/>
            <person name="Harris S.D."/>
            <person name="Heinekamp T."/>
            <person name="Helmstaedt K."/>
            <person name="Henrissat B."/>
            <person name="Hofmann G."/>
            <person name="Homan T."/>
            <person name="Horio T."/>
            <person name="Horiuchi H."/>
            <person name="James S."/>
            <person name="Jones M."/>
            <person name="Karaffa L."/>
            <person name="Karanyi Z."/>
            <person name="Kato M."/>
            <person name="Keller N."/>
            <person name="Kelly D.E."/>
            <person name="Kiel J.A."/>
            <person name="Kim J.M."/>
            <person name="van der Klei I.J."/>
            <person name="Klis F.M."/>
            <person name="Kovalchuk A."/>
            <person name="Krasevec N."/>
            <person name="Kubicek C.P."/>
            <person name="Liu B."/>
            <person name="Maccabe A."/>
            <person name="Meyer V."/>
            <person name="Mirabito P."/>
            <person name="Miskei M."/>
            <person name="Mos M."/>
            <person name="Mullins J."/>
            <person name="Nelson D.R."/>
            <person name="Nielsen J."/>
            <person name="Oakley B.R."/>
            <person name="Osmani S.A."/>
            <person name="Pakula T."/>
            <person name="Paszewski A."/>
            <person name="Paulsen I."/>
            <person name="Pilsyk S."/>
            <person name="Pocsi I."/>
            <person name="Punt P.J."/>
            <person name="Ram A.F."/>
            <person name="Ren Q."/>
            <person name="Robellet X."/>
            <person name="Robson G."/>
            <person name="Seiboth B."/>
            <person name="van Solingen P."/>
            <person name="Specht T."/>
            <person name="Sun J."/>
            <person name="Taheri-Talesh N."/>
            <person name="Takeshita N."/>
            <person name="Ussery D."/>
            <person name="vanKuyk P.A."/>
            <person name="Visser H."/>
            <person name="van de Vondervoort P.J."/>
            <person name="de Vries R.P."/>
            <person name="Walton J."/>
            <person name="Xiang X."/>
            <person name="Xiong Y."/>
            <person name="Zeng A.P."/>
            <person name="Brandt B.W."/>
            <person name="Cornell M.J."/>
            <person name="van den Hondel C.A."/>
            <person name="Visser J."/>
            <person name="Oliver S.G."/>
            <person name="Turner G."/>
        </authorList>
    </citation>
    <scope>GENOME REANNOTATION</scope>
    <source>
        <strain evidence="8">FGSC A4 / ATCC 38163 / CBS 112.46 / NRRL 194 / M139</strain>
    </source>
</reference>
<organism evidence="7 8">
    <name type="scientific">Emericella nidulans (strain FGSC A4 / ATCC 38163 / CBS 112.46 / NRRL 194 / M139)</name>
    <name type="common">Aspergillus nidulans</name>
    <dbReference type="NCBI Taxonomy" id="227321"/>
    <lineage>
        <taxon>Eukaryota</taxon>
        <taxon>Fungi</taxon>
        <taxon>Dikarya</taxon>
        <taxon>Ascomycota</taxon>
        <taxon>Pezizomycotina</taxon>
        <taxon>Eurotiomycetes</taxon>
        <taxon>Eurotiomycetidae</taxon>
        <taxon>Eurotiales</taxon>
        <taxon>Aspergillaceae</taxon>
        <taxon>Aspergillus</taxon>
        <taxon>Aspergillus subgen. Nidulantes</taxon>
    </lineage>
</organism>
<name>C8V2K3_EMENI</name>
<keyword evidence="8" id="KW-1185">Reference proteome</keyword>
<proteinExistence type="predicted"/>
<evidence type="ECO:0000313" key="8">
    <source>
        <dbReference type="Proteomes" id="UP000000560"/>
    </source>
</evidence>
<dbReference type="PANTHER" id="PTHR47784">
    <property type="entry name" value="STEROL UPTAKE CONTROL PROTEIN 2"/>
    <property type="match status" value="1"/>
</dbReference>
<evidence type="ECO:0000256" key="3">
    <source>
        <dbReference type="ARBA" id="ARBA00023163"/>
    </source>
</evidence>
<dbReference type="EMBL" id="BN001301">
    <property type="protein sequence ID" value="CBF70180.1"/>
    <property type="molecule type" value="Genomic_DNA"/>
</dbReference>
<dbReference type="InterPro" id="IPR053157">
    <property type="entry name" value="Sterol_Uptake_Regulator"/>
</dbReference>
<evidence type="ECO:0000256" key="1">
    <source>
        <dbReference type="ARBA" id="ARBA00023015"/>
    </source>
</evidence>
<sequence length="482" mass="53541">MSASNQPLRVAPKRLRATHTKSRQGCYTCKSRRVKCDEAKPICGACALRGEPCGFPPDTSRQPRRERDDASGGTTSRQAQREPPSVSNARSPHALEFDLSPAPSNVAAEANSQSMNMVDLQLLSYFMIHTGKNMSLIPSRQKVWQTVIPRLAARHEFLMHLLLALAGLDYFHPDGNPDADLAVGSESRADQSTSISVEHHLQLVVRHHQCGLQGFRNQLSALSDSNCHEVFSGSLLLVGFAFASLRMRNWNDSHTSPLPPLRKPRLDWIYLIRGLTAVVEQCWPSLRMGPLREMLQYPGATEDWKMYPEKMSTTVIPRGCSPRISRFCQGAYRALARLQALEGSTPSSSAEDSPESRPSGLKDGLDLVESVYMRILYLAQFSRDEKCTSIELQADMEDAAVMGWPQALSEEFLATLGDPDIAPNISLVILAYLYLTLALFEAAWFLNGAFDEDIQKIDALCKSYGDRTLISLMEWPVSVING</sequence>
<dbReference type="GO" id="GO:0001228">
    <property type="term" value="F:DNA-binding transcription activator activity, RNA polymerase II-specific"/>
    <property type="evidence" value="ECO:0000318"/>
    <property type="project" value="GO_Central"/>
</dbReference>
<keyword evidence="3" id="KW-0804">Transcription</keyword>
<dbReference type="CDD" id="cd00067">
    <property type="entry name" value="GAL4"/>
    <property type="match status" value="1"/>
</dbReference>
<feature type="region of interest" description="Disordered" evidence="5">
    <location>
        <begin position="47"/>
        <end position="99"/>
    </location>
</feature>
<evidence type="ECO:0000256" key="2">
    <source>
        <dbReference type="ARBA" id="ARBA00023125"/>
    </source>
</evidence>
<dbReference type="GeneID" id="74896596"/>
<dbReference type="Pfam" id="PF00172">
    <property type="entry name" value="Zn_clus"/>
    <property type="match status" value="1"/>
</dbReference>
<dbReference type="InParanoid" id="C8V2K3"/>
<reference evidence="8" key="1">
    <citation type="journal article" date="2005" name="Nature">
        <title>Sequencing of Aspergillus nidulans and comparative analysis with A. fumigatus and A. oryzae.</title>
        <authorList>
            <person name="Galagan J.E."/>
            <person name="Calvo S.E."/>
            <person name="Cuomo C."/>
            <person name="Ma L.J."/>
            <person name="Wortman J.R."/>
            <person name="Batzoglou S."/>
            <person name="Lee S.I."/>
            <person name="Basturkmen M."/>
            <person name="Spevak C.C."/>
            <person name="Clutterbuck J."/>
            <person name="Kapitonov V."/>
            <person name="Jurka J."/>
            <person name="Scazzocchio C."/>
            <person name="Farman M."/>
            <person name="Butler J."/>
            <person name="Purcell S."/>
            <person name="Harris S."/>
            <person name="Braus G.H."/>
            <person name="Draht O."/>
            <person name="Busch S."/>
            <person name="D'Enfert C."/>
            <person name="Bouchier C."/>
            <person name="Goldman G.H."/>
            <person name="Bell-Pedersen D."/>
            <person name="Griffiths-Jones S."/>
            <person name="Doonan J.H."/>
            <person name="Yu J."/>
            <person name="Vienken K."/>
            <person name="Pain A."/>
            <person name="Freitag M."/>
            <person name="Selker E.U."/>
            <person name="Archer D.B."/>
            <person name="Penalva M.A."/>
            <person name="Oakley B.R."/>
            <person name="Momany M."/>
            <person name="Tanaka T."/>
            <person name="Kumagai T."/>
            <person name="Asai K."/>
            <person name="Machida M."/>
            <person name="Nierman W.C."/>
            <person name="Denning D.W."/>
            <person name="Caddick M."/>
            <person name="Hynes M."/>
            <person name="Paoletti M."/>
            <person name="Fischer R."/>
            <person name="Miller B."/>
            <person name="Dyer P."/>
            <person name="Sachs M.S."/>
            <person name="Osmani S.A."/>
            <person name="Birren B.W."/>
        </authorList>
    </citation>
    <scope>NUCLEOTIDE SEQUENCE [LARGE SCALE GENOMIC DNA]</scope>
    <source>
        <strain evidence="8">FGSC A4 / ATCC 38163 / CBS 112.46 / NRRL 194 / M139</strain>
    </source>
</reference>
<feature type="compositionally biased region" description="Basic and acidic residues" evidence="5">
    <location>
        <begin position="61"/>
        <end position="70"/>
    </location>
</feature>
<keyword evidence="4" id="KW-0539">Nucleus</keyword>
<evidence type="ECO:0000259" key="6">
    <source>
        <dbReference type="PROSITE" id="PS50048"/>
    </source>
</evidence>
<dbReference type="FunCoup" id="C8V2K3">
    <property type="interactions" value="582"/>
</dbReference>
<evidence type="ECO:0000313" key="7">
    <source>
        <dbReference type="EMBL" id="CBF70180.1"/>
    </source>
</evidence>
<feature type="compositionally biased region" description="Basic residues" evidence="5">
    <location>
        <begin position="11"/>
        <end position="22"/>
    </location>
</feature>
<keyword evidence="1" id="KW-0805">Transcription regulation</keyword>
<accession>C8V2K3</accession>
<dbReference type="SMART" id="SM00066">
    <property type="entry name" value="GAL4"/>
    <property type="match status" value="1"/>
</dbReference>
<dbReference type="HOGENOM" id="CLU_041189_0_0_1"/>
<dbReference type="PANTHER" id="PTHR47784:SF5">
    <property type="entry name" value="STEROL UPTAKE CONTROL PROTEIN 2"/>
    <property type="match status" value="1"/>
</dbReference>
<dbReference type="InterPro" id="IPR036864">
    <property type="entry name" value="Zn2-C6_fun-type_DNA-bd_sf"/>
</dbReference>
<dbReference type="OrthoDB" id="3546279at2759"/>
<dbReference type="SUPFAM" id="SSF57701">
    <property type="entry name" value="Zn2/Cys6 DNA-binding domain"/>
    <property type="match status" value="1"/>
</dbReference>
<protein>
    <submittedName>
        <fullName evidence="7">Zn(II)2Cys6 transcription factor (Eurofung)</fullName>
    </submittedName>
</protein>
<dbReference type="KEGG" id="ani:ANIA_10775"/>
<dbReference type="GO" id="GO:0008270">
    <property type="term" value="F:zinc ion binding"/>
    <property type="evidence" value="ECO:0007669"/>
    <property type="project" value="InterPro"/>
</dbReference>
<keyword evidence="2" id="KW-0238">DNA-binding</keyword>
<dbReference type="AlphaFoldDB" id="C8V2K3"/>
<dbReference type="Proteomes" id="UP000000560">
    <property type="component" value="Chromosome I"/>
</dbReference>
<dbReference type="GO" id="GO:0003677">
    <property type="term" value="F:DNA binding"/>
    <property type="evidence" value="ECO:0007669"/>
    <property type="project" value="UniProtKB-KW"/>
</dbReference>
<dbReference type="InterPro" id="IPR001138">
    <property type="entry name" value="Zn2Cys6_DnaBD"/>
</dbReference>
<dbReference type="OMA" id="DWIFLIH"/>
<evidence type="ECO:0000256" key="4">
    <source>
        <dbReference type="ARBA" id="ARBA00023242"/>
    </source>
</evidence>
<dbReference type="Gene3D" id="4.10.240.10">
    <property type="entry name" value="Zn(2)-C6 fungal-type DNA-binding domain"/>
    <property type="match status" value="1"/>
</dbReference>
<dbReference type="InterPro" id="IPR021858">
    <property type="entry name" value="Fun_TF"/>
</dbReference>
<dbReference type="RefSeq" id="XP_050467005.1">
    <property type="nucleotide sequence ID" value="XM_050611961.1"/>
</dbReference>
<dbReference type="VEuPathDB" id="FungiDB:AN10775"/>
<feature type="region of interest" description="Disordered" evidence="5">
    <location>
        <begin position="1"/>
        <end position="24"/>
    </location>
</feature>
<feature type="domain" description="Zn(2)-C6 fungal-type" evidence="6">
    <location>
        <begin position="25"/>
        <end position="55"/>
    </location>
</feature>
<gene>
    <name evidence="7" type="ORF">ANIA_10775</name>
</gene>
<dbReference type="PROSITE" id="PS00463">
    <property type="entry name" value="ZN2_CY6_FUNGAL_1"/>
    <property type="match status" value="1"/>
</dbReference>
<dbReference type="Pfam" id="PF11951">
    <property type="entry name" value="Fungal_trans_2"/>
    <property type="match status" value="1"/>
</dbReference>
<dbReference type="eggNOG" id="ENOG502QRM1">
    <property type="taxonomic scope" value="Eukaryota"/>
</dbReference>